<dbReference type="GO" id="GO:0098046">
    <property type="term" value="C:type V protein secretion system complex"/>
    <property type="evidence" value="ECO:0007669"/>
    <property type="project" value="TreeGrafter"/>
</dbReference>
<dbReference type="GO" id="GO:0009279">
    <property type="term" value="C:cell outer membrane"/>
    <property type="evidence" value="ECO:0007669"/>
    <property type="project" value="UniProtKB-SubCell"/>
</dbReference>
<keyword evidence="8" id="KW-0998">Cell outer membrane</keyword>
<proteinExistence type="inferred from homology"/>
<dbReference type="GO" id="GO:0046819">
    <property type="term" value="P:protein secretion by the type V secretion system"/>
    <property type="evidence" value="ECO:0007669"/>
    <property type="project" value="TreeGrafter"/>
</dbReference>
<evidence type="ECO:0000313" key="10">
    <source>
        <dbReference type="EMBL" id="CAB3732527.1"/>
    </source>
</evidence>
<evidence type="ECO:0000256" key="7">
    <source>
        <dbReference type="ARBA" id="ARBA00023136"/>
    </source>
</evidence>
<evidence type="ECO:0000256" key="3">
    <source>
        <dbReference type="ARBA" id="ARBA00022448"/>
    </source>
</evidence>
<evidence type="ECO:0000313" key="11">
    <source>
        <dbReference type="Proteomes" id="UP000494249"/>
    </source>
</evidence>
<evidence type="ECO:0000256" key="2">
    <source>
        <dbReference type="ARBA" id="ARBA00009055"/>
    </source>
</evidence>
<organism evidence="10 11">
    <name type="scientific">Paraburkholderia phenoliruptrix</name>
    <dbReference type="NCBI Taxonomy" id="252970"/>
    <lineage>
        <taxon>Bacteria</taxon>
        <taxon>Pseudomonadati</taxon>
        <taxon>Pseudomonadota</taxon>
        <taxon>Betaproteobacteria</taxon>
        <taxon>Burkholderiales</taxon>
        <taxon>Burkholderiaceae</taxon>
        <taxon>Paraburkholderia</taxon>
    </lineage>
</organism>
<keyword evidence="7" id="KW-0472">Membrane</keyword>
<accession>A0A6J5CB13</accession>
<dbReference type="EMBL" id="CADIKB010000045">
    <property type="protein sequence ID" value="CAB3732527.1"/>
    <property type="molecule type" value="Genomic_DNA"/>
</dbReference>
<evidence type="ECO:0000256" key="5">
    <source>
        <dbReference type="ARBA" id="ARBA00022692"/>
    </source>
</evidence>
<dbReference type="Gene3D" id="2.40.160.50">
    <property type="entry name" value="membrane protein fhac: a member of the omp85/tpsb transporter family"/>
    <property type="match status" value="1"/>
</dbReference>
<dbReference type="GO" id="GO:0008320">
    <property type="term" value="F:protein transmembrane transporter activity"/>
    <property type="evidence" value="ECO:0007669"/>
    <property type="project" value="TreeGrafter"/>
</dbReference>
<keyword evidence="5" id="KW-0812">Transmembrane</keyword>
<sequence length="605" mass="64248">MTSRLTNGVTQLQRSVDRNGHKQLMTLRTKLPTPIGLAILIMAAPAYAQSLPNAGSLLNQQQMAPQPRAPQATTPEEVIPSEAAPGAAEPEAGPTVTLKSITFNGDKRVADAEDLQSATASMVGKKLTHAGLQKIADTITQYLRGRGYALAYAYLAPQDLTAGNLVITIVEGRLESGKDRVTIHGKTRSSNERIAAIANAALSTDRPLKKEDLERALLLINDRPGVSAKAILQKGAQPGTSKLLIEATPTPIVNGLLSIDNYGNRSTGIERGTATFFVNDPLGMGDQVTLGLSKTQGTEVANLGYSVPLTPTGLTLLLGGSYLHYRVVQEAYSALDLRGSAVTGSAGLNYPLIRTRTQNLNATVMYDYKYLKDSALDVNLSKRKLDNLTFSLSGNRYDGLLQGGVTEGRVAVTLGHVDLSGNPVDQLADSMTAGTQGTFTKLAANFSRLQTLDQNWSVYGGWAGQLSNTNLDSSEKFLLGGPTGVRGYPVGEGSGDEGWLGTVELRRFVNIGVPSVKVQALGFVDVGQIRLHHTNYAGSQINEGHTNKVTLTSAGLGVNVWSGRWNAHAAVARTIGRNDGASLSGNNADGLSTSWRAWLQLGMAF</sequence>
<keyword evidence="4" id="KW-1134">Transmembrane beta strand</keyword>
<protein>
    <submittedName>
        <fullName evidence="10">Heme/hemopexin transporter protein HuxB</fullName>
    </submittedName>
</protein>
<evidence type="ECO:0000259" key="9">
    <source>
        <dbReference type="PROSITE" id="PS51779"/>
    </source>
</evidence>
<dbReference type="Proteomes" id="UP000494249">
    <property type="component" value="Unassembled WGS sequence"/>
</dbReference>
<keyword evidence="6" id="KW-0653">Protein transport</keyword>
<gene>
    <name evidence="10" type="primary">hxuB</name>
    <name evidence="10" type="ORF">LMG22037_05712</name>
</gene>
<dbReference type="InterPro" id="IPR034746">
    <property type="entry name" value="POTRA"/>
</dbReference>
<evidence type="ECO:0000256" key="8">
    <source>
        <dbReference type="ARBA" id="ARBA00023237"/>
    </source>
</evidence>
<dbReference type="InterPro" id="IPR051544">
    <property type="entry name" value="TPS_OM_transporter"/>
</dbReference>
<name>A0A6J5CB13_9BURK</name>
<keyword evidence="3" id="KW-0813">Transport</keyword>
<dbReference type="Pfam" id="PF08479">
    <property type="entry name" value="POTRA_2"/>
    <property type="match status" value="1"/>
</dbReference>
<evidence type="ECO:0000256" key="1">
    <source>
        <dbReference type="ARBA" id="ARBA00004442"/>
    </source>
</evidence>
<dbReference type="Gene3D" id="3.10.20.310">
    <property type="entry name" value="membrane protein fhac"/>
    <property type="match status" value="1"/>
</dbReference>
<comment type="subcellular location">
    <subcellularLocation>
        <location evidence="1">Cell outer membrane</location>
    </subcellularLocation>
</comment>
<dbReference type="Pfam" id="PF03865">
    <property type="entry name" value="ShlB"/>
    <property type="match status" value="1"/>
</dbReference>
<reference evidence="10 11" key="1">
    <citation type="submission" date="2020-04" db="EMBL/GenBank/DDBJ databases">
        <authorList>
            <person name="De Canck E."/>
        </authorList>
    </citation>
    <scope>NUCLEOTIDE SEQUENCE [LARGE SCALE GENOMIC DNA]</scope>
    <source>
        <strain evidence="10 11">LMG 22037</strain>
    </source>
</reference>
<dbReference type="PANTHER" id="PTHR34597:SF1">
    <property type="entry name" value="HEME_HEMOPEXIN TRANSPORTER PROTEIN HUXB"/>
    <property type="match status" value="1"/>
</dbReference>
<feature type="domain" description="POTRA" evidence="9">
    <location>
        <begin position="96"/>
        <end position="172"/>
    </location>
</feature>
<evidence type="ECO:0000256" key="6">
    <source>
        <dbReference type="ARBA" id="ARBA00022927"/>
    </source>
</evidence>
<dbReference type="PANTHER" id="PTHR34597">
    <property type="entry name" value="SLR1661 PROTEIN"/>
    <property type="match status" value="1"/>
</dbReference>
<dbReference type="InterPro" id="IPR005565">
    <property type="entry name" value="Hemolysn_activator_HlyB_C"/>
</dbReference>
<dbReference type="AlphaFoldDB" id="A0A6J5CB13"/>
<comment type="similarity">
    <text evidence="2">Belongs to the TPS (TC 1.B.20) family.</text>
</comment>
<dbReference type="PROSITE" id="PS51779">
    <property type="entry name" value="POTRA"/>
    <property type="match status" value="1"/>
</dbReference>
<evidence type="ECO:0000256" key="4">
    <source>
        <dbReference type="ARBA" id="ARBA00022452"/>
    </source>
</evidence>
<dbReference type="InterPro" id="IPR013686">
    <property type="entry name" value="Polypept-transport_assoc_ShlB"/>
</dbReference>